<dbReference type="PROSITE" id="PS00982">
    <property type="entry name" value="PHYTOENE_DH"/>
    <property type="match status" value="1"/>
</dbReference>
<keyword evidence="3 5" id="KW-0125">Carotenoid biosynthesis</keyword>
<dbReference type="Pfam" id="PF01593">
    <property type="entry name" value="Amino_oxidase"/>
    <property type="match status" value="1"/>
</dbReference>
<comment type="pathway">
    <text evidence="1 5">Carotenoid biosynthesis.</text>
</comment>
<evidence type="ECO:0000256" key="1">
    <source>
        <dbReference type="ARBA" id="ARBA00004829"/>
    </source>
</evidence>
<dbReference type="PANTHER" id="PTHR43734:SF7">
    <property type="entry name" value="4,4'-DIAPONEUROSPORENE OXYGENASE"/>
    <property type="match status" value="1"/>
</dbReference>
<evidence type="ECO:0000256" key="4">
    <source>
        <dbReference type="ARBA" id="ARBA00023002"/>
    </source>
</evidence>
<dbReference type="InterPro" id="IPR002937">
    <property type="entry name" value="Amino_oxidase"/>
</dbReference>
<dbReference type="InterPro" id="IPR008150">
    <property type="entry name" value="Phytoene_DH_bac_CS"/>
</dbReference>
<dbReference type="PANTHER" id="PTHR43734">
    <property type="entry name" value="PHYTOENE DESATURASE"/>
    <property type="match status" value="1"/>
</dbReference>
<comment type="similarity">
    <text evidence="2 5">Belongs to the carotenoid/retinoid oxidoreductase family.</text>
</comment>
<dbReference type="InterPro" id="IPR054841">
    <property type="entry name" value="carotdesatCrtD"/>
</dbReference>
<comment type="caution">
    <text evidence="7">The sequence shown here is derived from an EMBL/GenBank/DDBJ whole genome shotgun (WGS) entry which is preliminary data.</text>
</comment>
<dbReference type="GO" id="GO:0016117">
    <property type="term" value="P:carotenoid biosynthetic process"/>
    <property type="evidence" value="ECO:0007669"/>
    <property type="project" value="UniProtKB-KW"/>
</dbReference>
<dbReference type="SUPFAM" id="SSF51905">
    <property type="entry name" value="FAD/NAD(P)-binding domain"/>
    <property type="match status" value="1"/>
</dbReference>
<gene>
    <name evidence="7" type="primary">crtI</name>
    <name evidence="7" type="ORF">GWK16_19255</name>
</gene>
<evidence type="ECO:0000256" key="2">
    <source>
        <dbReference type="ARBA" id="ARBA00006046"/>
    </source>
</evidence>
<name>A0A848EIX3_9PROT</name>
<dbReference type="AlphaFoldDB" id="A0A848EIX3"/>
<dbReference type="RefSeq" id="WP_170055590.1">
    <property type="nucleotide sequence ID" value="NZ_JABBKX010000007.1"/>
</dbReference>
<dbReference type="EMBL" id="JABBKX010000007">
    <property type="protein sequence ID" value="NMJ43395.1"/>
    <property type="molecule type" value="Genomic_DNA"/>
</dbReference>
<dbReference type="GO" id="GO:0016627">
    <property type="term" value="F:oxidoreductase activity, acting on the CH-CH group of donors"/>
    <property type="evidence" value="ECO:0007669"/>
    <property type="project" value="UniProtKB-ARBA"/>
</dbReference>
<evidence type="ECO:0000313" key="8">
    <source>
        <dbReference type="Proteomes" id="UP000548582"/>
    </source>
</evidence>
<organism evidence="7 8">
    <name type="scientific">Neoroseomonas marina</name>
    <dbReference type="NCBI Taxonomy" id="1232220"/>
    <lineage>
        <taxon>Bacteria</taxon>
        <taxon>Pseudomonadati</taxon>
        <taxon>Pseudomonadota</taxon>
        <taxon>Alphaproteobacteria</taxon>
        <taxon>Acetobacterales</taxon>
        <taxon>Acetobacteraceae</taxon>
        <taxon>Neoroseomonas</taxon>
    </lineage>
</organism>
<evidence type="ECO:0000256" key="5">
    <source>
        <dbReference type="RuleBase" id="RU362075"/>
    </source>
</evidence>
<proteinExistence type="inferred from homology"/>
<dbReference type="InterPro" id="IPR014105">
    <property type="entry name" value="Carotenoid/retinoid_OxRdtase"/>
</dbReference>
<feature type="domain" description="Amine oxidase" evidence="6">
    <location>
        <begin position="14"/>
        <end position="485"/>
    </location>
</feature>
<evidence type="ECO:0000259" key="6">
    <source>
        <dbReference type="Pfam" id="PF01593"/>
    </source>
</evidence>
<dbReference type="Gene3D" id="3.50.50.60">
    <property type="entry name" value="FAD/NAD(P)-binding domain"/>
    <property type="match status" value="2"/>
</dbReference>
<dbReference type="PRINTS" id="PR00419">
    <property type="entry name" value="ADXRDTASE"/>
</dbReference>
<keyword evidence="8" id="KW-1185">Reference proteome</keyword>
<keyword evidence="4 5" id="KW-0560">Oxidoreductase</keyword>
<accession>A0A848EIX3</accession>
<dbReference type="InterPro" id="IPR036188">
    <property type="entry name" value="FAD/NAD-bd_sf"/>
</dbReference>
<evidence type="ECO:0000313" key="7">
    <source>
        <dbReference type="EMBL" id="NMJ43395.1"/>
    </source>
</evidence>
<dbReference type="Proteomes" id="UP000548582">
    <property type="component" value="Unassembled WGS sequence"/>
</dbReference>
<dbReference type="NCBIfam" id="TIGR02734">
    <property type="entry name" value="crtI_fam"/>
    <property type="match status" value="1"/>
</dbReference>
<dbReference type="NCBIfam" id="NF045637">
    <property type="entry name" value="carotdesatCrtDProt"/>
    <property type="match status" value="1"/>
</dbReference>
<protein>
    <submittedName>
        <fullName evidence="7">Phytoene desaturase</fullName>
    </submittedName>
</protein>
<sequence length="515" mass="54144">MPDARVAIIGAGVGGLTAALLLAARGLEVTVYERAPTVGGKMREVVAGGRAIDAGPTVFTMRWVLDEILAAAGARLDDHLVLRPAGILARHAWSAAERLDLHASVEASAEAIGDFAGAAAARGYRDFCARAGRIYAALEAPFLRHPHPTPVSLAFSAGWRAFREVSPFATLWRVLGAHFEDARLRQLFGRYATYCGCSPFLAPATLMLIAHVEQSGVWLVDGGMHRIARMLRDLAEARGARFRLGAEVSDILAAGGRVRGLRLADGEVVEAGTVIANADAAALATGLFGDAARPTVPRPGARSLSAVTWTMLAEAEGFPLHRHNVFFGGDSEAEFGDLFARQRLPADPTVYVCAQDRGDEAAPAAGPERLLCLVNAPPTGDRHPHDASEIDACATRSFALLARCGLRLTTSPEAVVTTTPQDFEGLFPATGGALYGRAVHGWQASFQRPTAATRLPGLYLAGGSAHPGAGVPMAAMSGRFAAERAMADLASTRRFHRTAMPGGMSMDSARTGGTA</sequence>
<evidence type="ECO:0000256" key="3">
    <source>
        <dbReference type="ARBA" id="ARBA00022746"/>
    </source>
</evidence>
<reference evidence="7 8" key="1">
    <citation type="submission" date="2020-03" db="EMBL/GenBank/DDBJ databases">
        <authorList>
            <person name="Sun Q."/>
        </authorList>
    </citation>
    <scope>NUCLEOTIDE SEQUENCE [LARGE SCALE GENOMIC DNA]</scope>
    <source>
        <strain evidence="7 8">JC162</strain>
    </source>
</reference>